<dbReference type="GO" id="GO:0010038">
    <property type="term" value="P:response to metal ion"/>
    <property type="evidence" value="ECO:0007669"/>
    <property type="project" value="UniProtKB-ARBA"/>
</dbReference>
<comment type="subcellular location">
    <subcellularLocation>
        <location evidence="1">Cell membrane</location>
        <topology evidence="1">Single-pass membrane protein</topology>
    </subcellularLocation>
</comment>
<evidence type="ECO:0000256" key="2">
    <source>
        <dbReference type="ARBA" id="ARBA00009444"/>
    </source>
</evidence>
<keyword evidence="3" id="KW-0812">Transmembrane</keyword>
<dbReference type="InterPro" id="IPR028144">
    <property type="entry name" value="CYSTM_dom"/>
</dbReference>
<comment type="caution">
    <text evidence="9">The sequence shown here is derived from an EMBL/GenBank/DDBJ whole genome shotgun (WGS) entry which is preliminary data.</text>
</comment>
<keyword evidence="7" id="KW-0472">Membrane</keyword>
<evidence type="ECO:0000256" key="6">
    <source>
        <dbReference type="ARBA" id="ARBA00023016"/>
    </source>
</evidence>
<dbReference type="PANTHER" id="PTHR35470:SF11">
    <property type="entry name" value="CYSTEINE-RICH TRANSMEMBRANE CYSTM DOMAIN-CONTAINING PROTEIN"/>
    <property type="match status" value="1"/>
</dbReference>
<evidence type="ECO:0000256" key="4">
    <source>
        <dbReference type="ARBA" id="ARBA00022723"/>
    </source>
</evidence>
<evidence type="ECO:0000313" key="10">
    <source>
        <dbReference type="Proteomes" id="UP000287651"/>
    </source>
</evidence>
<evidence type="ECO:0000256" key="7">
    <source>
        <dbReference type="ARBA" id="ARBA00023136"/>
    </source>
</evidence>
<dbReference type="Pfam" id="PF12734">
    <property type="entry name" value="CYSTM"/>
    <property type="match status" value="1"/>
</dbReference>
<keyword evidence="4" id="KW-0479">Metal-binding</keyword>
<evidence type="ECO:0000313" key="9">
    <source>
        <dbReference type="EMBL" id="RRT47083.1"/>
    </source>
</evidence>
<evidence type="ECO:0000256" key="5">
    <source>
        <dbReference type="ARBA" id="ARBA00022989"/>
    </source>
</evidence>
<reference evidence="9 10" key="1">
    <citation type="journal article" date="2014" name="Agronomy (Basel)">
        <title>A Draft Genome Sequence for Ensete ventricosum, the Drought-Tolerant Tree Against Hunger.</title>
        <authorList>
            <person name="Harrison J."/>
            <person name="Moore K.A."/>
            <person name="Paszkiewicz K."/>
            <person name="Jones T."/>
            <person name="Grant M."/>
            <person name="Ambacheew D."/>
            <person name="Muzemil S."/>
            <person name="Studholme D.J."/>
        </authorList>
    </citation>
    <scope>NUCLEOTIDE SEQUENCE [LARGE SCALE GENOMIC DNA]</scope>
</reference>
<name>A0A426Y5Q3_ENSVE</name>
<sequence length="53" mass="6187">MDAPSAQEMSYMEHVQKRHEEKGFLYACLFAFCCCFCCFEVCECCLECLCCCF</sequence>
<dbReference type="EMBL" id="AMZH03014777">
    <property type="protein sequence ID" value="RRT47083.1"/>
    <property type="molecule type" value="Genomic_DNA"/>
</dbReference>
<keyword evidence="6" id="KW-0346">Stress response</keyword>
<comment type="similarity">
    <text evidence="2">Belongs to the CYSTM1 family.</text>
</comment>
<keyword evidence="5" id="KW-1133">Transmembrane helix</keyword>
<gene>
    <name evidence="9" type="ORF">B296_00049761</name>
</gene>
<dbReference type="AlphaFoldDB" id="A0A426Y5Q3"/>
<accession>A0A426Y5Q3</accession>
<protein>
    <recommendedName>
        <fullName evidence="8">Cysteine-rich transmembrane domain-containing protein</fullName>
    </recommendedName>
</protein>
<dbReference type="InterPro" id="IPR051671">
    <property type="entry name" value="CYSTM1_HM_Tolerance"/>
</dbReference>
<proteinExistence type="inferred from homology"/>
<dbReference type="Proteomes" id="UP000287651">
    <property type="component" value="Unassembled WGS sequence"/>
</dbReference>
<dbReference type="PANTHER" id="PTHR35470">
    <property type="entry name" value="CADMIUM TOLERANT 3"/>
    <property type="match status" value="1"/>
</dbReference>
<evidence type="ECO:0000259" key="8">
    <source>
        <dbReference type="Pfam" id="PF12734"/>
    </source>
</evidence>
<organism evidence="9 10">
    <name type="scientific">Ensete ventricosum</name>
    <name type="common">Abyssinian banana</name>
    <name type="synonym">Musa ensete</name>
    <dbReference type="NCBI Taxonomy" id="4639"/>
    <lineage>
        <taxon>Eukaryota</taxon>
        <taxon>Viridiplantae</taxon>
        <taxon>Streptophyta</taxon>
        <taxon>Embryophyta</taxon>
        <taxon>Tracheophyta</taxon>
        <taxon>Spermatophyta</taxon>
        <taxon>Magnoliopsida</taxon>
        <taxon>Liliopsida</taxon>
        <taxon>Zingiberales</taxon>
        <taxon>Musaceae</taxon>
        <taxon>Ensete</taxon>
    </lineage>
</organism>
<evidence type="ECO:0000256" key="3">
    <source>
        <dbReference type="ARBA" id="ARBA00022692"/>
    </source>
</evidence>
<dbReference type="GO" id="GO:0005886">
    <property type="term" value="C:plasma membrane"/>
    <property type="evidence" value="ECO:0007669"/>
    <property type="project" value="UniProtKB-SubCell"/>
</dbReference>
<dbReference type="GO" id="GO:0046872">
    <property type="term" value="F:metal ion binding"/>
    <property type="evidence" value="ECO:0007669"/>
    <property type="project" value="UniProtKB-KW"/>
</dbReference>
<evidence type="ECO:0000256" key="1">
    <source>
        <dbReference type="ARBA" id="ARBA00004162"/>
    </source>
</evidence>
<feature type="domain" description="Cysteine-rich transmembrane" evidence="8">
    <location>
        <begin position="10"/>
        <end position="42"/>
    </location>
</feature>